<keyword evidence="2" id="KW-1185">Reference proteome</keyword>
<gene>
    <name evidence="1" type="ORF">BAE44_0018519</name>
</gene>
<name>A0A1E5V5M3_9POAL</name>
<accession>A0A1E5V5M3</accession>
<protein>
    <submittedName>
        <fullName evidence="1">Uncharacterized protein</fullName>
    </submittedName>
</protein>
<sequence>LTAWWLHSRKLVVKPRRKAFDSFCFLVSRLLWLERNGRVFRGSSTLAGPLVSVIFDHVDLWSRSGFVIRSRLFAE</sequence>
<dbReference type="EMBL" id="LWDX02050594">
    <property type="protein sequence ID" value="OEL20460.1"/>
    <property type="molecule type" value="Genomic_DNA"/>
</dbReference>
<evidence type="ECO:0000313" key="2">
    <source>
        <dbReference type="Proteomes" id="UP000095767"/>
    </source>
</evidence>
<feature type="non-terminal residue" evidence="1">
    <location>
        <position position="1"/>
    </location>
</feature>
<comment type="caution">
    <text evidence="1">The sequence shown here is derived from an EMBL/GenBank/DDBJ whole genome shotgun (WGS) entry which is preliminary data.</text>
</comment>
<dbReference type="AlphaFoldDB" id="A0A1E5V5M3"/>
<reference evidence="1 2" key="1">
    <citation type="submission" date="2016-09" db="EMBL/GenBank/DDBJ databases">
        <title>The draft genome of Dichanthelium oligosanthes: A C3 panicoid grass species.</title>
        <authorList>
            <person name="Studer A.J."/>
            <person name="Schnable J.C."/>
            <person name="Brutnell T.P."/>
        </authorList>
    </citation>
    <scope>NUCLEOTIDE SEQUENCE [LARGE SCALE GENOMIC DNA]</scope>
    <source>
        <strain evidence="2">cv. Kellogg 1175</strain>
        <tissue evidence="1">Leaf</tissue>
    </source>
</reference>
<dbReference type="Proteomes" id="UP000095767">
    <property type="component" value="Unassembled WGS sequence"/>
</dbReference>
<proteinExistence type="predicted"/>
<organism evidence="1 2">
    <name type="scientific">Dichanthelium oligosanthes</name>
    <dbReference type="NCBI Taxonomy" id="888268"/>
    <lineage>
        <taxon>Eukaryota</taxon>
        <taxon>Viridiplantae</taxon>
        <taxon>Streptophyta</taxon>
        <taxon>Embryophyta</taxon>
        <taxon>Tracheophyta</taxon>
        <taxon>Spermatophyta</taxon>
        <taxon>Magnoliopsida</taxon>
        <taxon>Liliopsida</taxon>
        <taxon>Poales</taxon>
        <taxon>Poaceae</taxon>
        <taxon>PACMAD clade</taxon>
        <taxon>Panicoideae</taxon>
        <taxon>Panicodae</taxon>
        <taxon>Paniceae</taxon>
        <taxon>Dichantheliinae</taxon>
        <taxon>Dichanthelium</taxon>
    </lineage>
</organism>
<evidence type="ECO:0000313" key="1">
    <source>
        <dbReference type="EMBL" id="OEL20460.1"/>
    </source>
</evidence>